<reference evidence="2 3" key="1">
    <citation type="submission" date="2007-01" db="EMBL/GenBank/DDBJ databases">
        <authorList>
            <person name="Haygood M."/>
            <person name="Podell S."/>
            <person name="Anderson C."/>
            <person name="Hopkinson B."/>
            <person name="Roe K."/>
            <person name="Barbeau K."/>
            <person name="Gaasterland T."/>
            <person name="Ferriera S."/>
            <person name="Johnson J."/>
            <person name="Kravitz S."/>
            <person name="Beeson K."/>
            <person name="Sutton G."/>
            <person name="Rogers Y.-H."/>
            <person name="Friedman R."/>
            <person name="Frazier M."/>
            <person name="Venter J.C."/>
        </authorList>
    </citation>
    <scope>NUCLEOTIDE SEQUENCE [LARGE SCALE GENOMIC DNA]</scope>
    <source>
        <strain evidence="2 3">ATCC 23134</strain>
    </source>
</reference>
<dbReference type="RefSeq" id="WP_002702830.1">
    <property type="nucleotide sequence ID" value="NZ_AAWS01000049.1"/>
</dbReference>
<name>A1ZW05_MICM2</name>
<accession>A1ZW05</accession>
<dbReference type="Proteomes" id="UP000004095">
    <property type="component" value="Unassembled WGS sequence"/>
</dbReference>
<comment type="caution">
    <text evidence="2">The sequence shown here is derived from an EMBL/GenBank/DDBJ whole genome shotgun (WGS) entry which is preliminary data.</text>
</comment>
<evidence type="ECO:0000313" key="3">
    <source>
        <dbReference type="Proteomes" id="UP000004095"/>
    </source>
</evidence>
<dbReference type="Gene3D" id="1.20.1420.60">
    <property type="match status" value="1"/>
</dbReference>
<gene>
    <name evidence="2" type="ORF">M23134_06627</name>
</gene>
<proteinExistence type="predicted"/>
<dbReference type="AlphaFoldDB" id="A1ZW05"/>
<protein>
    <recommendedName>
        <fullName evidence="1">DNA mimic protein DMP19 C-terminal domain-containing protein</fullName>
    </recommendedName>
</protein>
<keyword evidence="3" id="KW-1185">Reference proteome</keyword>
<evidence type="ECO:0000259" key="1">
    <source>
        <dbReference type="Pfam" id="PF14300"/>
    </source>
</evidence>
<dbReference type="OrthoDB" id="6334863at2"/>
<organism evidence="2 3">
    <name type="scientific">Microscilla marina ATCC 23134</name>
    <dbReference type="NCBI Taxonomy" id="313606"/>
    <lineage>
        <taxon>Bacteria</taxon>
        <taxon>Pseudomonadati</taxon>
        <taxon>Bacteroidota</taxon>
        <taxon>Cytophagia</taxon>
        <taxon>Cytophagales</taxon>
        <taxon>Microscillaceae</taxon>
        <taxon>Microscilla</taxon>
    </lineage>
</organism>
<dbReference type="InterPro" id="IPR025402">
    <property type="entry name" value="DMP19_C"/>
</dbReference>
<dbReference type="EMBL" id="AAWS01000049">
    <property type="protein sequence ID" value="EAY25368.1"/>
    <property type="molecule type" value="Genomic_DNA"/>
</dbReference>
<sequence length="181" mass="21171">MNTTYWQNAQSLNQRPANQPPKGNIARKKFKKLRGIDLCWELVQPLSETVAQSDKDKKLRGFSPGQQALFTLWHLDSEVTSGGFVQFFWNGYAVYVPVLSNGLNLIEAKAMEQLITEAYEEYQLQQSTFTEYASLIDSPLYAELEKLNQMDFEYFRLHKKTIDKMEQYIRKYPEEFIAFTD</sequence>
<evidence type="ECO:0000313" key="2">
    <source>
        <dbReference type="EMBL" id="EAY25368.1"/>
    </source>
</evidence>
<feature type="domain" description="DNA mimic protein DMP19 C-terminal" evidence="1">
    <location>
        <begin position="62"/>
        <end position="171"/>
    </location>
</feature>
<dbReference type="Pfam" id="PF14300">
    <property type="entry name" value="DMP19"/>
    <property type="match status" value="1"/>
</dbReference>